<feature type="transmembrane region" description="Helical" evidence="6">
    <location>
        <begin position="145"/>
        <end position="168"/>
    </location>
</feature>
<evidence type="ECO:0000259" key="7">
    <source>
        <dbReference type="Pfam" id="PF09335"/>
    </source>
</evidence>
<evidence type="ECO:0000256" key="3">
    <source>
        <dbReference type="ARBA" id="ARBA00022692"/>
    </source>
</evidence>
<dbReference type="Proteomes" id="UP000178520">
    <property type="component" value="Unassembled WGS sequence"/>
</dbReference>
<feature type="transmembrane region" description="Helical" evidence="6">
    <location>
        <begin position="180"/>
        <end position="198"/>
    </location>
</feature>
<dbReference type="InterPro" id="IPR051311">
    <property type="entry name" value="DedA_domain"/>
</dbReference>
<proteinExistence type="predicted"/>
<keyword evidence="5 6" id="KW-0472">Membrane</keyword>
<dbReference type="STRING" id="1802660.A2735_00155"/>
<dbReference type="InterPro" id="IPR032816">
    <property type="entry name" value="VTT_dom"/>
</dbReference>
<feature type="transmembrane region" description="Helical" evidence="6">
    <location>
        <begin position="116"/>
        <end position="138"/>
    </location>
</feature>
<evidence type="ECO:0000256" key="5">
    <source>
        <dbReference type="ARBA" id="ARBA00023136"/>
    </source>
</evidence>
<protein>
    <recommendedName>
        <fullName evidence="7">VTT domain-containing protein</fullName>
    </recommendedName>
</protein>
<comment type="subcellular location">
    <subcellularLocation>
        <location evidence="1">Cell membrane</location>
        <topology evidence="1">Multi-pass membrane protein</topology>
    </subcellularLocation>
</comment>
<dbReference type="PANTHER" id="PTHR42709">
    <property type="entry name" value="ALKALINE PHOSPHATASE LIKE PROTEIN"/>
    <property type="match status" value="1"/>
</dbReference>
<sequence length="209" mass="23774">MFSFLFSYAESAIGFLDNFGYFGVFLLSLLDRLTVFLIPAEIVLPAFGILISQGDFSFWSVFIWVTVGNFLGNIALYWIFSSGGRPFLEKYGKYLLISHHDLHHLDNLFIKYGDKLLLFGYLIPTAVRSLVPIPAGLARVNLKKFSIYTLIGSLPLNILYIIAGMKIGDNLGQILSYFDSLNYIVITVLVILIVLYIYRHKIHKHLTHD</sequence>
<dbReference type="EMBL" id="MGJA01000003">
    <property type="protein sequence ID" value="OGM98110.1"/>
    <property type="molecule type" value="Genomic_DNA"/>
</dbReference>
<accession>A0A1F8EBJ5</accession>
<feature type="transmembrane region" description="Helical" evidence="6">
    <location>
        <begin position="20"/>
        <end position="44"/>
    </location>
</feature>
<dbReference type="GO" id="GO:0005886">
    <property type="term" value="C:plasma membrane"/>
    <property type="evidence" value="ECO:0007669"/>
    <property type="project" value="UniProtKB-SubCell"/>
</dbReference>
<keyword evidence="4 6" id="KW-1133">Transmembrane helix</keyword>
<evidence type="ECO:0000313" key="9">
    <source>
        <dbReference type="Proteomes" id="UP000178520"/>
    </source>
</evidence>
<keyword evidence="3 6" id="KW-0812">Transmembrane</keyword>
<dbReference type="PANTHER" id="PTHR42709:SF6">
    <property type="entry name" value="UNDECAPRENYL PHOSPHATE TRANSPORTER A"/>
    <property type="match status" value="1"/>
</dbReference>
<name>A0A1F8EBJ5_9BACT</name>
<evidence type="ECO:0000256" key="4">
    <source>
        <dbReference type="ARBA" id="ARBA00022989"/>
    </source>
</evidence>
<organism evidence="8 9">
    <name type="scientific">Candidatus Yanofskybacteria bacterium RIFCSPHIGHO2_01_FULL_41_21</name>
    <dbReference type="NCBI Taxonomy" id="1802660"/>
    <lineage>
        <taxon>Bacteria</taxon>
        <taxon>Candidatus Yanofskyibacteriota</taxon>
    </lineage>
</organism>
<reference evidence="8 9" key="1">
    <citation type="journal article" date="2016" name="Nat. Commun.">
        <title>Thousands of microbial genomes shed light on interconnected biogeochemical processes in an aquifer system.</title>
        <authorList>
            <person name="Anantharaman K."/>
            <person name="Brown C.T."/>
            <person name="Hug L.A."/>
            <person name="Sharon I."/>
            <person name="Castelle C.J."/>
            <person name="Probst A.J."/>
            <person name="Thomas B.C."/>
            <person name="Singh A."/>
            <person name="Wilkins M.J."/>
            <person name="Karaoz U."/>
            <person name="Brodie E.L."/>
            <person name="Williams K.H."/>
            <person name="Hubbard S.S."/>
            <person name="Banfield J.F."/>
        </authorList>
    </citation>
    <scope>NUCLEOTIDE SEQUENCE [LARGE SCALE GENOMIC DNA]</scope>
</reference>
<keyword evidence="2" id="KW-1003">Cell membrane</keyword>
<comment type="caution">
    <text evidence="8">The sequence shown here is derived from an EMBL/GenBank/DDBJ whole genome shotgun (WGS) entry which is preliminary data.</text>
</comment>
<gene>
    <name evidence="8" type="ORF">A2735_00155</name>
</gene>
<feature type="transmembrane region" description="Helical" evidence="6">
    <location>
        <begin position="56"/>
        <end position="80"/>
    </location>
</feature>
<dbReference type="Pfam" id="PF09335">
    <property type="entry name" value="VTT_dom"/>
    <property type="match status" value="1"/>
</dbReference>
<dbReference type="AlphaFoldDB" id="A0A1F8EBJ5"/>
<evidence type="ECO:0000256" key="1">
    <source>
        <dbReference type="ARBA" id="ARBA00004651"/>
    </source>
</evidence>
<feature type="domain" description="VTT" evidence="7">
    <location>
        <begin position="38"/>
        <end position="164"/>
    </location>
</feature>
<evidence type="ECO:0000256" key="2">
    <source>
        <dbReference type="ARBA" id="ARBA00022475"/>
    </source>
</evidence>
<evidence type="ECO:0000256" key="6">
    <source>
        <dbReference type="SAM" id="Phobius"/>
    </source>
</evidence>
<evidence type="ECO:0000313" key="8">
    <source>
        <dbReference type="EMBL" id="OGM98110.1"/>
    </source>
</evidence>